<dbReference type="RefSeq" id="XP_067748538.1">
    <property type="nucleotide sequence ID" value="XM_067889373.1"/>
</dbReference>
<dbReference type="InterPro" id="IPR020843">
    <property type="entry name" value="ER"/>
</dbReference>
<dbReference type="GO" id="GO:0008270">
    <property type="term" value="F:zinc ion binding"/>
    <property type="evidence" value="ECO:0007669"/>
    <property type="project" value="InterPro"/>
</dbReference>
<protein>
    <recommendedName>
        <fullName evidence="1">Enoyl reductase (ER) domain-containing protein</fullName>
    </recommendedName>
</protein>
<dbReference type="Gene3D" id="3.90.180.10">
    <property type="entry name" value="Medium-chain alcohol dehydrogenases, catalytic domain"/>
    <property type="match status" value="1"/>
</dbReference>
<name>H3GDL1_PHYRM</name>
<dbReference type="STRING" id="164328.H3GDL1"/>
<dbReference type="Pfam" id="PF08240">
    <property type="entry name" value="ADH_N"/>
    <property type="match status" value="1"/>
</dbReference>
<dbReference type="SUPFAM" id="SSF51735">
    <property type="entry name" value="NAD(P)-binding Rossmann-fold domains"/>
    <property type="match status" value="1"/>
</dbReference>
<organism evidence="2 3">
    <name type="scientific">Phytophthora ramorum</name>
    <name type="common">Sudden oak death agent</name>
    <dbReference type="NCBI Taxonomy" id="164328"/>
    <lineage>
        <taxon>Eukaryota</taxon>
        <taxon>Sar</taxon>
        <taxon>Stramenopiles</taxon>
        <taxon>Oomycota</taxon>
        <taxon>Peronosporomycetes</taxon>
        <taxon>Peronosporales</taxon>
        <taxon>Peronosporaceae</taxon>
        <taxon>Phytophthora</taxon>
    </lineage>
</organism>
<dbReference type="InterPro" id="IPR052733">
    <property type="entry name" value="Chloroplast_QOR"/>
</dbReference>
<evidence type="ECO:0000313" key="2">
    <source>
        <dbReference type="EnsemblProtists" id="Phyra73655"/>
    </source>
</evidence>
<dbReference type="Pfam" id="PF13602">
    <property type="entry name" value="ADH_zinc_N_2"/>
    <property type="match status" value="1"/>
</dbReference>
<dbReference type="InterPro" id="IPR036291">
    <property type="entry name" value="NAD(P)-bd_dom_sf"/>
</dbReference>
<evidence type="ECO:0000259" key="1">
    <source>
        <dbReference type="SMART" id="SM00829"/>
    </source>
</evidence>
<dbReference type="InterPro" id="IPR002364">
    <property type="entry name" value="Quin_OxRdtase/zeta-crystal_CS"/>
</dbReference>
<dbReference type="GO" id="GO:0016491">
    <property type="term" value="F:oxidoreductase activity"/>
    <property type="evidence" value="ECO:0007669"/>
    <property type="project" value="InterPro"/>
</dbReference>
<dbReference type="GeneID" id="94225190"/>
<dbReference type="InterPro" id="IPR013154">
    <property type="entry name" value="ADH-like_N"/>
</dbReference>
<dbReference type="OMA" id="IDWKLQD"/>
<dbReference type="eggNOG" id="KOG1198">
    <property type="taxonomic scope" value="Eukaryota"/>
</dbReference>
<dbReference type="InParanoid" id="H3GDL1"/>
<dbReference type="Gene3D" id="3.40.50.720">
    <property type="entry name" value="NAD(P)-binding Rossmann-like Domain"/>
    <property type="match status" value="1"/>
</dbReference>
<proteinExistence type="predicted"/>
<dbReference type="PROSITE" id="PS01162">
    <property type="entry name" value="QOR_ZETA_CRYSTAL"/>
    <property type="match status" value="1"/>
</dbReference>
<dbReference type="SMART" id="SM00829">
    <property type="entry name" value="PKS_ER"/>
    <property type="match status" value="1"/>
</dbReference>
<dbReference type="VEuPathDB" id="FungiDB:KRP23_4417"/>
<dbReference type="CDD" id="cd05289">
    <property type="entry name" value="MDR_like_2"/>
    <property type="match status" value="1"/>
</dbReference>
<dbReference type="InterPro" id="IPR011032">
    <property type="entry name" value="GroES-like_sf"/>
</dbReference>
<dbReference type="Proteomes" id="UP000005238">
    <property type="component" value="Unassembled WGS sequence"/>
</dbReference>
<reference evidence="3" key="1">
    <citation type="journal article" date="2006" name="Science">
        <title>Phytophthora genome sequences uncover evolutionary origins and mechanisms of pathogenesis.</title>
        <authorList>
            <person name="Tyler B.M."/>
            <person name="Tripathy S."/>
            <person name="Zhang X."/>
            <person name="Dehal P."/>
            <person name="Jiang R.H."/>
            <person name="Aerts A."/>
            <person name="Arredondo F.D."/>
            <person name="Baxter L."/>
            <person name="Bensasson D."/>
            <person name="Beynon J.L."/>
            <person name="Chapman J."/>
            <person name="Damasceno C.M."/>
            <person name="Dorrance A.E."/>
            <person name="Dou D."/>
            <person name="Dickerman A.W."/>
            <person name="Dubchak I.L."/>
            <person name="Garbelotto M."/>
            <person name="Gijzen M."/>
            <person name="Gordon S.G."/>
            <person name="Govers F."/>
            <person name="Grunwald N.J."/>
            <person name="Huang W."/>
            <person name="Ivors K.L."/>
            <person name="Jones R.W."/>
            <person name="Kamoun S."/>
            <person name="Krampis K."/>
            <person name="Lamour K.H."/>
            <person name="Lee M.K."/>
            <person name="McDonald W.H."/>
            <person name="Medina M."/>
            <person name="Meijer H.J."/>
            <person name="Nordberg E.K."/>
            <person name="Maclean D.J."/>
            <person name="Ospina-Giraldo M.D."/>
            <person name="Morris P.F."/>
            <person name="Phuntumart V."/>
            <person name="Putnam N.H."/>
            <person name="Rash S."/>
            <person name="Rose J.K."/>
            <person name="Sakihama Y."/>
            <person name="Salamov A.A."/>
            <person name="Savidor A."/>
            <person name="Scheuring C.F."/>
            <person name="Smith B.M."/>
            <person name="Sobral B.W."/>
            <person name="Terry A."/>
            <person name="Torto-Alalibo T.A."/>
            <person name="Win J."/>
            <person name="Xu Z."/>
            <person name="Zhang H."/>
            <person name="Grigoriev I.V."/>
            <person name="Rokhsar D.S."/>
            <person name="Boore J.L."/>
        </authorList>
    </citation>
    <scope>NUCLEOTIDE SEQUENCE [LARGE SCALE GENOMIC DNA]</scope>
    <source>
        <strain evidence="3">Pr102</strain>
    </source>
</reference>
<dbReference type="OrthoDB" id="201656at2759"/>
<feature type="domain" description="Enoyl reductase (ER)" evidence="1">
    <location>
        <begin position="26"/>
        <end position="344"/>
    </location>
</feature>
<dbReference type="AlphaFoldDB" id="H3GDL1"/>
<dbReference type="EMBL" id="DS566001">
    <property type="status" value="NOT_ANNOTATED_CDS"/>
    <property type="molecule type" value="Genomic_DNA"/>
</dbReference>
<dbReference type="HOGENOM" id="CLU_026673_3_3_1"/>
<accession>H3GDL1</accession>
<reference evidence="2" key="2">
    <citation type="submission" date="2015-06" db="UniProtKB">
        <authorList>
            <consortium name="EnsemblProtists"/>
        </authorList>
    </citation>
    <scope>IDENTIFICATION</scope>
    <source>
        <strain evidence="2">Pr102</strain>
    </source>
</reference>
<keyword evidence="3" id="KW-1185">Reference proteome</keyword>
<dbReference type="PANTHER" id="PTHR44013">
    <property type="entry name" value="ZINC-TYPE ALCOHOL DEHYDROGENASE-LIKE PROTEIN C16A3.02C"/>
    <property type="match status" value="1"/>
</dbReference>
<dbReference type="EnsemblProtists" id="Phyra73655">
    <property type="protein sequence ID" value="Phyra73655"/>
    <property type="gene ID" value="Phyra73655"/>
</dbReference>
<evidence type="ECO:0000313" key="3">
    <source>
        <dbReference type="Proteomes" id="UP000005238"/>
    </source>
</evidence>
<dbReference type="SUPFAM" id="SSF50129">
    <property type="entry name" value="GroES-like"/>
    <property type="match status" value="1"/>
</dbReference>
<dbReference type="PANTHER" id="PTHR44013:SF1">
    <property type="entry name" value="ZINC-TYPE ALCOHOL DEHYDROGENASE-LIKE PROTEIN C16A3.02C"/>
    <property type="match status" value="1"/>
</dbReference>
<sequence>MASNPTTTDSSLPDTFRAYQFEEYGESLEVIKLGTTQQLPLNPSEVCVRVHSAGVNPVDWKFVEFGKTFLPTSPSAEHPFRIGFDVSGTVVGIGAEVESLRVGDAVYGQAPFGGSGGFANYVGGCGTFAEFVNIEAKYLAVKPTKLSFAEAAGASIAAQTSYNAVVETGKLQPGERVLVLGGSGGTGVFAVQLAKIGGASAVIATTSSRNFELVKSLGADQTLDYTAEKWSDVVEAHSIDLICDCVSEPQAWNEGAQKVLKPNTGRYVTLQTGARNPEIIESPIGATRLPDVATQPTSERMAALTALFESGQLVVPIDSIHAFEKLLDALKVQKSNHARGKVVLKVLDNEE</sequence>
<dbReference type="VEuPathDB" id="FungiDB:KRP22_1856"/>